<feature type="domain" description="Homeobox" evidence="5">
    <location>
        <begin position="101"/>
        <end position="166"/>
    </location>
</feature>
<keyword evidence="2 3" id="KW-0539">Nucleus</keyword>
<proteinExistence type="predicted"/>
<keyword evidence="2 3" id="KW-0371">Homeobox</keyword>
<dbReference type="GO" id="GO:0003677">
    <property type="term" value="F:DNA binding"/>
    <property type="evidence" value="ECO:0007669"/>
    <property type="project" value="UniProtKB-UniRule"/>
</dbReference>
<evidence type="ECO:0000313" key="7">
    <source>
        <dbReference type="Proteomes" id="UP000886520"/>
    </source>
</evidence>
<evidence type="ECO:0000313" key="6">
    <source>
        <dbReference type="EMBL" id="KAI5064633.1"/>
    </source>
</evidence>
<dbReference type="SUPFAM" id="SSF46689">
    <property type="entry name" value="Homeodomain-like"/>
    <property type="match status" value="1"/>
</dbReference>
<comment type="subcellular location">
    <subcellularLocation>
        <location evidence="1 2 3">Nucleus</location>
    </subcellularLocation>
</comment>
<dbReference type="AlphaFoldDB" id="A0A9D4UAU6"/>
<sequence>MMGGNGNQEKVASGGVVMGAAGRSPTTIRLPEAEGLVAVRGQVMTDEQMETLRRQISVYATICQQLVEMHKATMAQQHALSGLKYGHTSPLDSALNSMGQKFASRQRWTPSQTQLQILEKLFQQGNGAPSKQRIKEISIELSQYGQISETNVYNWFQNRRARTKRKQQGGSNTGELEFDTDVDSQEEKRVCADRDLSNDGTTSGQNPSNLQSWEYAEHDHHYDAQKGPQSSQRLVALGDFGMAPNKADADDGGSATMGLQINGSRT</sequence>
<comment type="caution">
    <text evidence="6">The sequence shown here is derived from an EMBL/GenBank/DDBJ whole genome shotgun (WGS) entry which is preliminary data.</text>
</comment>
<dbReference type="EMBL" id="JABFUD020000020">
    <property type="protein sequence ID" value="KAI5064633.1"/>
    <property type="molecule type" value="Genomic_DNA"/>
</dbReference>
<feature type="region of interest" description="Disordered" evidence="4">
    <location>
        <begin position="163"/>
        <end position="187"/>
    </location>
</feature>
<protein>
    <recommendedName>
        <fullName evidence="5">Homeobox domain-containing protein</fullName>
    </recommendedName>
</protein>
<dbReference type="PANTHER" id="PTHR46777:SF5">
    <property type="entry name" value="WUSCHEL-RELATED HOMEOBOX 13"/>
    <property type="match status" value="1"/>
</dbReference>
<dbReference type="PANTHER" id="PTHR46777">
    <property type="entry name" value="WUSCHEL-RELATED HOMEOBOX 13"/>
    <property type="match status" value="1"/>
</dbReference>
<dbReference type="InterPro" id="IPR009057">
    <property type="entry name" value="Homeodomain-like_sf"/>
</dbReference>
<accession>A0A9D4UAU6</accession>
<keyword evidence="2 3" id="KW-0238">DNA-binding</keyword>
<reference evidence="6" key="1">
    <citation type="submission" date="2021-01" db="EMBL/GenBank/DDBJ databases">
        <title>Adiantum capillus-veneris genome.</title>
        <authorList>
            <person name="Fang Y."/>
            <person name="Liao Q."/>
        </authorList>
    </citation>
    <scope>NUCLEOTIDE SEQUENCE</scope>
    <source>
        <strain evidence="6">H3</strain>
        <tissue evidence="6">Leaf</tissue>
    </source>
</reference>
<evidence type="ECO:0000256" key="2">
    <source>
        <dbReference type="PROSITE-ProRule" id="PRU00108"/>
    </source>
</evidence>
<gene>
    <name evidence="6" type="ORF">GOP47_0021303</name>
</gene>
<dbReference type="InterPro" id="IPR044559">
    <property type="entry name" value="WOX13-like"/>
</dbReference>
<name>A0A9D4UAU6_ADICA</name>
<evidence type="ECO:0000256" key="1">
    <source>
        <dbReference type="ARBA" id="ARBA00004123"/>
    </source>
</evidence>
<dbReference type="InterPro" id="IPR001356">
    <property type="entry name" value="HD"/>
</dbReference>
<dbReference type="Pfam" id="PF00046">
    <property type="entry name" value="Homeodomain"/>
    <property type="match status" value="1"/>
</dbReference>
<dbReference type="CDD" id="cd00086">
    <property type="entry name" value="homeodomain"/>
    <property type="match status" value="1"/>
</dbReference>
<feature type="DNA-binding region" description="Homeobox" evidence="2">
    <location>
        <begin position="103"/>
        <end position="167"/>
    </location>
</feature>
<dbReference type="Gene3D" id="1.10.10.60">
    <property type="entry name" value="Homeodomain-like"/>
    <property type="match status" value="1"/>
</dbReference>
<dbReference type="PROSITE" id="PS50071">
    <property type="entry name" value="HOMEOBOX_2"/>
    <property type="match status" value="1"/>
</dbReference>
<dbReference type="OrthoDB" id="6159439at2759"/>
<evidence type="ECO:0000256" key="4">
    <source>
        <dbReference type="SAM" id="MobiDB-lite"/>
    </source>
</evidence>
<dbReference type="GO" id="GO:0005634">
    <property type="term" value="C:nucleus"/>
    <property type="evidence" value="ECO:0007669"/>
    <property type="project" value="UniProtKB-SubCell"/>
</dbReference>
<evidence type="ECO:0000259" key="5">
    <source>
        <dbReference type="PROSITE" id="PS50071"/>
    </source>
</evidence>
<feature type="region of interest" description="Disordered" evidence="4">
    <location>
        <begin position="243"/>
        <end position="266"/>
    </location>
</feature>
<dbReference type="Proteomes" id="UP000886520">
    <property type="component" value="Chromosome 20"/>
</dbReference>
<dbReference type="GO" id="GO:0003700">
    <property type="term" value="F:DNA-binding transcription factor activity"/>
    <property type="evidence" value="ECO:0007669"/>
    <property type="project" value="InterPro"/>
</dbReference>
<feature type="compositionally biased region" description="Polar residues" evidence="4">
    <location>
        <begin position="257"/>
        <end position="266"/>
    </location>
</feature>
<keyword evidence="7" id="KW-1185">Reference proteome</keyword>
<dbReference type="SMART" id="SM00389">
    <property type="entry name" value="HOX"/>
    <property type="match status" value="1"/>
</dbReference>
<organism evidence="6 7">
    <name type="scientific">Adiantum capillus-veneris</name>
    <name type="common">Maidenhair fern</name>
    <dbReference type="NCBI Taxonomy" id="13818"/>
    <lineage>
        <taxon>Eukaryota</taxon>
        <taxon>Viridiplantae</taxon>
        <taxon>Streptophyta</taxon>
        <taxon>Embryophyta</taxon>
        <taxon>Tracheophyta</taxon>
        <taxon>Polypodiopsida</taxon>
        <taxon>Polypodiidae</taxon>
        <taxon>Polypodiales</taxon>
        <taxon>Pteridineae</taxon>
        <taxon>Pteridaceae</taxon>
        <taxon>Vittarioideae</taxon>
        <taxon>Adiantum</taxon>
    </lineage>
</organism>
<evidence type="ECO:0000256" key="3">
    <source>
        <dbReference type="RuleBase" id="RU000682"/>
    </source>
</evidence>